<dbReference type="Proteomes" id="UP001195914">
    <property type="component" value="Unassembled WGS sequence"/>
</dbReference>
<organism evidence="2 3">
    <name type="scientific">Babesia divergens</name>
    <dbReference type="NCBI Taxonomy" id="32595"/>
    <lineage>
        <taxon>Eukaryota</taxon>
        <taxon>Sar</taxon>
        <taxon>Alveolata</taxon>
        <taxon>Apicomplexa</taxon>
        <taxon>Aconoidasida</taxon>
        <taxon>Piroplasmida</taxon>
        <taxon>Babesiidae</taxon>
        <taxon>Babesia</taxon>
    </lineage>
</organism>
<accession>A0AAD9LI63</accession>
<dbReference type="EMBL" id="JAHBMH010000033">
    <property type="protein sequence ID" value="KAK1937385.1"/>
    <property type="molecule type" value="Genomic_DNA"/>
</dbReference>
<name>A0AAD9LI63_BABDI</name>
<feature type="region of interest" description="Disordered" evidence="1">
    <location>
        <begin position="148"/>
        <end position="167"/>
    </location>
</feature>
<comment type="caution">
    <text evidence="2">The sequence shown here is derived from an EMBL/GenBank/DDBJ whole genome shotgun (WGS) entry which is preliminary data.</text>
</comment>
<evidence type="ECO:0000313" key="2">
    <source>
        <dbReference type="EMBL" id="KAK1937385.1"/>
    </source>
</evidence>
<feature type="compositionally biased region" description="Polar residues" evidence="1">
    <location>
        <begin position="211"/>
        <end position="223"/>
    </location>
</feature>
<sequence>MSTPSVLIEQLVNDFECVTVAILTETLGMSYSSALQTLLEFVKGRNDLKLLYSVCYIDEDNDIVLSHKSEDELEGLNGRYMDVKSSLLGICKGKECVGVTQTCWRHELDIVEKGLQKSLENGSLYIPSYTTIQNTDLRVRNYERVKQGDSSLCAPTSKPQSGVPTPVPMLASVPNSGGKRSTAGITDFFQSGKRNSCDMQKQAKLDIFNRETGSNNETGNSGDVTVLPEPATDESSSMLEDIPDISDNVNRRTTHDIKPALPQESQCPYKLENTISNEEPAGQSNEEPEMPSLFDCDAPSDPMELDVVDCKDGPVTYVEKVSQSVCAWDERLQVTKENTYVDSGYFVVEETNEYVQVTASTKSEAHMPSKCNVRTVEPANNRKVLLKKHKSNLNQSTLM</sequence>
<proteinExistence type="predicted"/>
<feature type="compositionally biased region" description="Polar residues" evidence="1">
    <location>
        <begin position="148"/>
        <end position="163"/>
    </location>
</feature>
<keyword evidence="3" id="KW-1185">Reference proteome</keyword>
<dbReference type="AlphaFoldDB" id="A0AAD9LI63"/>
<evidence type="ECO:0000313" key="3">
    <source>
        <dbReference type="Proteomes" id="UP001195914"/>
    </source>
</evidence>
<gene>
    <name evidence="2" type="ORF">X943_001478</name>
</gene>
<feature type="region of interest" description="Disordered" evidence="1">
    <location>
        <begin position="211"/>
        <end position="241"/>
    </location>
</feature>
<reference evidence="2" key="1">
    <citation type="journal article" date="2014" name="Nucleic Acids Res.">
        <title>The evolutionary dynamics of variant antigen genes in Babesia reveal a history of genomic innovation underlying host-parasite interaction.</title>
        <authorList>
            <person name="Jackson A.P."/>
            <person name="Otto T.D."/>
            <person name="Darby A."/>
            <person name="Ramaprasad A."/>
            <person name="Xia D."/>
            <person name="Echaide I.E."/>
            <person name="Farber M."/>
            <person name="Gahlot S."/>
            <person name="Gamble J."/>
            <person name="Gupta D."/>
            <person name="Gupta Y."/>
            <person name="Jackson L."/>
            <person name="Malandrin L."/>
            <person name="Malas T.B."/>
            <person name="Moussa E."/>
            <person name="Nair M."/>
            <person name="Reid A.J."/>
            <person name="Sanders M."/>
            <person name="Sharma J."/>
            <person name="Tracey A."/>
            <person name="Quail M.A."/>
            <person name="Weir W."/>
            <person name="Wastling J.M."/>
            <person name="Hall N."/>
            <person name="Willadsen P."/>
            <person name="Lingelbach K."/>
            <person name="Shiels B."/>
            <person name="Tait A."/>
            <person name="Berriman M."/>
            <person name="Allred D.R."/>
            <person name="Pain A."/>
        </authorList>
    </citation>
    <scope>NUCLEOTIDE SEQUENCE</scope>
    <source>
        <strain evidence="2">1802A</strain>
    </source>
</reference>
<protein>
    <submittedName>
        <fullName evidence="2">Uncharacterized protein</fullName>
    </submittedName>
</protein>
<evidence type="ECO:0000256" key="1">
    <source>
        <dbReference type="SAM" id="MobiDB-lite"/>
    </source>
</evidence>
<reference evidence="2" key="2">
    <citation type="submission" date="2021-05" db="EMBL/GenBank/DDBJ databases">
        <authorList>
            <person name="Pain A."/>
        </authorList>
    </citation>
    <scope>NUCLEOTIDE SEQUENCE</scope>
    <source>
        <strain evidence="2">1802A</strain>
    </source>
</reference>